<sequence length="609" mass="61946">MTTTPQSDPLNAHRGSSSNPQKNEDAETMHLPVTPEREGAGRDAQQTSVFSTPSPWTRGNAHTQEAAASTVPMPRASTPSGTQVPTTQMPRAGAPSGAQAPSLGAPRAAQASSGPRHGMPGQAGHSARMGQAPFPGPSAQTKPLSPTPSTPASTSAADFASAQPWPMSPQGARTPIDSQTSATPQTSGGPQMNGEAPPSRPRGAGGSKETKKGPSWLALFLAMLLTSALTLGGSWALFNGKPHATPHASTSTQSEGPSTVQPVSTTGDSPDWAAVARAVSPATVTINVSSSSSSGVGSGVIYDAQGDIVTNYHVISAALDGQGRITVTLADGRMYEGEILGHDQTTDLAVVRLKNPPSDLTVATFGSSKDLSVGDEVMAVGAPLGLSNTVTTGIISALNRPVEVSTEKSESEQLDPNDPLNPNDPFNQLPGVPNPQAASSESVITNAIQVDASINPGNSGGPLFDSSGRVIGINSSIASNSSSSDKAGSIGLGFAIPVDLVTSVAEQIIQTGTVEHAVLGVSVTTGQTQVDGSTVAGAEVAEVSRGGAAEAAGLRKGDVILAVNGESVSSSKQLTGYIRRYKSGDSVEITYVREGVKYDVMTTLKAKQQ</sequence>
<feature type="compositionally biased region" description="Polar residues" evidence="4">
    <location>
        <begin position="176"/>
        <end position="190"/>
    </location>
</feature>
<keyword evidence="2" id="KW-0645">Protease</keyword>
<evidence type="ECO:0000256" key="2">
    <source>
        <dbReference type="ARBA" id="ARBA00022670"/>
    </source>
</evidence>
<dbReference type="AlphaFoldDB" id="N6WCL2"/>
<evidence type="ECO:0000256" key="4">
    <source>
        <dbReference type="SAM" id="MobiDB-lite"/>
    </source>
</evidence>
<evidence type="ECO:0000313" key="8">
    <source>
        <dbReference type="Proteomes" id="UP000013015"/>
    </source>
</evidence>
<keyword evidence="5" id="KW-0472">Membrane</keyword>
<feature type="compositionally biased region" description="Polar residues" evidence="4">
    <location>
        <begin position="247"/>
        <end position="268"/>
    </location>
</feature>
<keyword evidence="8" id="KW-1185">Reference proteome</keyword>
<dbReference type="InterPro" id="IPR009003">
    <property type="entry name" value="Peptidase_S1_PA"/>
</dbReference>
<dbReference type="STRING" id="888050.HMPREF9004_1246"/>
<dbReference type="GO" id="GO:0006508">
    <property type="term" value="P:proteolysis"/>
    <property type="evidence" value="ECO:0007669"/>
    <property type="project" value="UniProtKB-KW"/>
</dbReference>
<name>N6WCL2_9ACTO</name>
<dbReference type="HOGENOM" id="CLU_020120_3_8_11"/>
<feature type="compositionally biased region" description="Polar residues" evidence="4">
    <location>
        <begin position="77"/>
        <end position="89"/>
    </location>
</feature>
<organism evidence="7 8">
    <name type="scientific">Schaalia cardiffensis F0333</name>
    <dbReference type="NCBI Taxonomy" id="888050"/>
    <lineage>
        <taxon>Bacteria</taxon>
        <taxon>Bacillati</taxon>
        <taxon>Actinomycetota</taxon>
        <taxon>Actinomycetes</taxon>
        <taxon>Actinomycetales</taxon>
        <taxon>Actinomycetaceae</taxon>
        <taxon>Schaalia</taxon>
    </lineage>
</organism>
<keyword evidence="5" id="KW-1133">Transmembrane helix</keyword>
<dbReference type="InterPro" id="IPR036034">
    <property type="entry name" value="PDZ_sf"/>
</dbReference>
<feature type="region of interest" description="Disordered" evidence="4">
    <location>
        <begin position="403"/>
        <end position="440"/>
    </location>
</feature>
<dbReference type="Pfam" id="PF13365">
    <property type="entry name" value="Trypsin_2"/>
    <property type="match status" value="1"/>
</dbReference>
<comment type="caution">
    <text evidence="7">The sequence shown here is derived from an EMBL/GenBank/DDBJ whole genome shotgun (WGS) entry which is preliminary data.</text>
</comment>
<dbReference type="InterPro" id="IPR001940">
    <property type="entry name" value="Peptidase_S1C"/>
</dbReference>
<dbReference type="PANTHER" id="PTHR43343">
    <property type="entry name" value="PEPTIDASE S12"/>
    <property type="match status" value="1"/>
</dbReference>
<dbReference type="InterPro" id="IPR043504">
    <property type="entry name" value="Peptidase_S1_PA_chymotrypsin"/>
</dbReference>
<dbReference type="Pfam" id="PF13180">
    <property type="entry name" value="PDZ_2"/>
    <property type="match status" value="1"/>
</dbReference>
<feature type="compositionally biased region" description="Polar residues" evidence="4">
    <location>
        <begin position="44"/>
        <end position="67"/>
    </location>
</feature>
<feature type="transmembrane region" description="Helical" evidence="5">
    <location>
        <begin position="216"/>
        <end position="238"/>
    </location>
</feature>
<dbReference type="Proteomes" id="UP000013015">
    <property type="component" value="Unassembled WGS sequence"/>
</dbReference>
<dbReference type="SMART" id="SM00228">
    <property type="entry name" value="PDZ"/>
    <property type="match status" value="1"/>
</dbReference>
<dbReference type="Gene3D" id="2.40.10.10">
    <property type="entry name" value="Trypsin-like serine proteases"/>
    <property type="match status" value="2"/>
</dbReference>
<dbReference type="PROSITE" id="PS50106">
    <property type="entry name" value="PDZ"/>
    <property type="match status" value="1"/>
</dbReference>
<feature type="region of interest" description="Disordered" evidence="4">
    <location>
        <begin position="243"/>
        <end position="269"/>
    </location>
</feature>
<dbReference type="Gene3D" id="2.30.42.10">
    <property type="match status" value="1"/>
</dbReference>
<gene>
    <name evidence="7" type="ORF">HMPREF9004_1246</name>
</gene>
<feature type="compositionally biased region" description="Low complexity" evidence="4">
    <location>
        <begin position="150"/>
        <end position="162"/>
    </location>
</feature>
<evidence type="ECO:0000256" key="3">
    <source>
        <dbReference type="ARBA" id="ARBA00022801"/>
    </source>
</evidence>
<reference evidence="7 8" key="1">
    <citation type="submission" date="2013-03" db="EMBL/GenBank/DDBJ databases">
        <title>Reference genome for the Human Microbiome Project.</title>
        <authorList>
            <person name="Aqrawi P."/>
            <person name="Ayvaz T."/>
            <person name="Bess C."/>
            <person name="Blankenburg K."/>
            <person name="Coyle M."/>
            <person name="Deng J."/>
            <person name="Forbes L."/>
            <person name="Fowler G."/>
            <person name="Francisco L."/>
            <person name="Fu Q."/>
            <person name="Gibbs R."/>
            <person name="Gross S."/>
            <person name="Gubbala S."/>
            <person name="Hale W."/>
            <person name="Hemphill L."/>
            <person name="Highlander S."/>
            <person name="Hirani K."/>
            <person name="Jackson L."/>
            <person name="Jakkamsetti A."/>
            <person name="Javaid M."/>
            <person name="Jayaseelan J.C."/>
            <person name="Jiang H."/>
            <person name="Joshi V."/>
            <person name="Korchina V."/>
            <person name="Kovar C."/>
            <person name="Lara F."/>
            <person name="Lee S."/>
            <person name="Liu Y."/>
            <person name="Mata R."/>
            <person name="Mathew T."/>
            <person name="Munidasa M."/>
            <person name="Muzny D."/>
            <person name="Nazareth L."/>
            <person name="Ngo R."/>
            <person name="Nguyen L."/>
            <person name="Nguyen N."/>
            <person name="Okwuonu G."/>
            <person name="Ongeri F."/>
            <person name="Palculict T."/>
            <person name="Patil S."/>
            <person name="Petrosino J."/>
            <person name="Pham C."/>
            <person name="Pham P."/>
            <person name="Pu L.-L."/>
            <person name="Qin X."/>
            <person name="Qu J."/>
            <person name="Reid J."/>
            <person name="Ross M."/>
            <person name="Ruth R."/>
            <person name="Saada N."/>
            <person name="San Lucas F."/>
            <person name="Santibanez J."/>
            <person name="Shang Y."/>
            <person name="Simmons D."/>
            <person name="Song X.-Z."/>
            <person name="Tang L.-Y."/>
            <person name="Thornton R."/>
            <person name="Warren J."/>
            <person name="Weissenberger G."/>
            <person name="Wilczek-Boney K."/>
            <person name="Worley K."/>
            <person name="Youmans B."/>
            <person name="Zhang J."/>
            <person name="Zhang L."/>
            <person name="Zhao Z."/>
            <person name="Zhou C."/>
            <person name="Zhu D."/>
            <person name="Zhu Y."/>
        </authorList>
    </citation>
    <scope>NUCLEOTIDE SEQUENCE [LARGE SCALE GENOMIC DNA]</scope>
    <source>
        <strain evidence="7 8">F0333</strain>
    </source>
</reference>
<dbReference type="SUPFAM" id="SSF50156">
    <property type="entry name" value="PDZ domain-like"/>
    <property type="match status" value="1"/>
</dbReference>
<dbReference type="eggNOG" id="COG0265">
    <property type="taxonomic scope" value="Bacteria"/>
</dbReference>
<dbReference type="InterPro" id="IPR051201">
    <property type="entry name" value="Chloro_Bact_Ser_Proteases"/>
</dbReference>
<proteinExistence type="inferred from homology"/>
<feature type="compositionally biased region" description="Polar residues" evidence="4">
    <location>
        <begin position="1"/>
        <end position="21"/>
    </location>
</feature>
<protein>
    <recommendedName>
        <fullName evidence="6">PDZ domain-containing protein</fullName>
    </recommendedName>
</protein>
<evidence type="ECO:0000313" key="7">
    <source>
        <dbReference type="EMBL" id="ENO17974.1"/>
    </source>
</evidence>
<dbReference type="PANTHER" id="PTHR43343:SF3">
    <property type="entry name" value="PROTEASE DO-LIKE 8, CHLOROPLASTIC"/>
    <property type="match status" value="1"/>
</dbReference>
<dbReference type="GO" id="GO:0004252">
    <property type="term" value="F:serine-type endopeptidase activity"/>
    <property type="evidence" value="ECO:0007669"/>
    <property type="project" value="InterPro"/>
</dbReference>
<keyword evidence="5" id="KW-0812">Transmembrane</keyword>
<dbReference type="PATRIC" id="fig|888050.3.peg.1188"/>
<feature type="region of interest" description="Disordered" evidence="4">
    <location>
        <begin position="1"/>
        <end position="211"/>
    </location>
</feature>
<evidence type="ECO:0000259" key="6">
    <source>
        <dbReference type="PROSITE" id="PS50106"/>
    </source>
</evidence>
<evidence type="ECO:0000256" key="1">
    <source>
        <dbReference type="ARBA" id="ARBA00010541"/>
    </source>
</evidence>
<feature type="compositionally biased region" description="Low complexity" evidence="4">
    <location>
        <begin position="414"/>
        <end position="430"/>
    </location>
</feature>
<dbReference type="CDD" id="cd06779">
    <property type="entry name" value="cpPDZ_Deg_HtrA-like"/>
    <property type="match status" value="1"/>
</dbReference>
<accession>N6WCL2</accession>
<dbReference type="EMBL" id="AQHZ01000021">
    <property type="protein sequence ID" value="ENO17974.1"/>
    <property type="molecule type" value="Genomic_DNA"/>
</dbReference>
<keyword evidence="3" id="KW-0378">Hydrolase</keyword>
<dbReference type="InterPro" id="IPR001478">
    <property type="entry name" value="PDZ"/>
</dbReference>
<feature type="domain" description="PDZ" evidence="6">
    <location>
        <begin position="508"/>
        <end position="595"/>
    </location>
</feature>
<comment type="similarity">
    <text evidence="1">Belongs to the peptidase S1C family.</text>
</comment>
<evidence type="ECO:0000256" key="5">
    <source>
        <dbReference type="SAM" id="Phobius"/>
    </source>
</evidence>
<dbReference type="PRINTS" id="PR00834">
    <property type="entry name" value="PROTEASES2C"/>
</dbReference>
<dbReference type="SUPFAM" id="SSF50494">
    <property type="entry name" value="Trypsin-like serine proteases"/>
    <property type="match status" value="1"/>
</dbReference>